<reference evidence="3" key="1">
    <citation type="submission" date="2016-12" db="EMBL/GenBank/DDBJ databases">
        <authorList>
            <person name="Varghese N."/>
            <person name="Submissions S."/>
        </authorList>
    </citation>
    <scope>NUCLEOTIDE SEQUENCE [LARGE SCALE GENOMIC DNA]</scope>
    <source>
        <strain evidence="3">DSM 16779</strain>
    </source>
</reference>
<keyword evidence="3" id="KW-1185">Reference proteome</keyword>
<dbReference type="InterPro" id="IPR013096">
    <property type="entry name" value="Cupin_2"/>
</dbReference>
<dbReference type="InterPro" id="IPR047263">
    <property type="entry name" value="HNL-like_cupin"/>
</dbReference>
<dbReference type="Gene3D" id="2.60.120.10">
    <property type="entry name" value="Jelly Rolls"/>
    <property type="match status" value="1"/>
</dbReference>
<feature type="domain" description="Cupin type-2" evidence="1">
    <location>
        <begin position="72"/>
        <end position="131"/>
    </location>
</feature>
<evidence type="ECO:0000313" key="2">
    <source>
        <dbReference type="EMBL" id="SIN80559.1"/>
    </source>
</evidence>
<dbReference type="AlphaFoldDB" id="A0A1N6EC02"/>
<dbReference type="SUPFAM" id="SSF51182">
    <property type="entry name" value="RmlC-like cupins"/>
    <property type="match status" value="1"/>
</dbReference>
<organism evidence="2 3">
    <name type="scientific">Chryseobacterium scophthalmum</name>
    <dbReference type="NCBI Taxonomy" id="59733"/>
    <lineage>
        <taxon>Bacteria</taxon>
        <taxon>Pseudomonadati</taxon>
        <taxon>Bacteroidota</taxon>
        <taxon>Flavobacteriia</taxon>
        <taxon>Flavobacteriales</taxon>
        <taxon>Weeksellaceae</taxon>
        <taxon>Chryseobacterium group</taxon>
        <taxon>Chryseobacterium</taxon>
    </lineage>
</organism>
<dbReference type="InterPro" id="IPR014710">
    <property type="entry name" value="RmlC-like_jellyroll"/>
</dbReference>
<dbReference type="Proteomes" id="UP000184782">
    <property type="component" value="Unassembled WGS sequence"/>
</dbReference>
<dbReference type="InterPro" id="IPR011051">
    <property type="entry name" value="RmlC_Cupin_sf"/>
</dbReference>
<evidence type="ECO:0000259" key="1">
    <source>
        <dbReference type="Pfam" id="PF07883"/>
    </source>
</evidence>
<dbReference type="PANTHER" id="PTHR43698:SF1">
    <property type="entry name" value="BLL4564 PROTEIN"/>
    <property type="match status" value="1"/>
</dbReference>
<protein>
    <submittedName>
        <fullName evidence="2">Cupin domain protein</fullName>
    </submittedName>
</protein>
<accession>A0A1N6EC02</accession>
<name>A0A1N6EC02_9FLAO</name>
<dbReference type="EMBL" id="FSRQ01000001">
    <property type="protein sequence ID" value="SIN80559.1"/>
    <property type="molecule type" value="Genomic_DNA"/>
</dbReference>
<evidence type="ECO:0000313" key="3">
    <source>
        <dbReference type="Proteomes" id="UP000184782"/>
    </source>
</evidence>
<dbReference type="Pfam" id="PF07883">
    <property type="entry name" value="Cupin_2"/>
    <property type="match status" value="1"/>
</dbReference>
<sequence length="160" mass="18018">MKYLQCITILSSCLLMLSTHNFKSQTQKTNEPEFKTLFEKGEKLNSENFTGTAYLKMLITNDKENPVTVGNVTFEAGARTNWHLHPAGQILLVTDGTGYYQEKGQPKKIVRKGDVIKCLPNVEHWHGASVDSHFSHLAISNNDKGSVVWLLPVSDEVYHK</sequence>
<dbReference type="OrthoDB" id="9802489at2"/>
<dbReference type="RefSeq" id="WP_074228093.1">
    <property type="nucleotide sequence ID" value="NZ_FSRQ01000001.1"/>
</dbReference>
<dbReference type="STRING" id="59733.SAMN05421769_0143"/>
<dbReference type="PANTHER" id="PTHR43698">
    <property type="entry name" value="RIBD C-TERMINAL DOMAIN CONTAINING PROTEIN"/>
    <property type="match status" value="1"/>
</dbReference>
<dbReference type="CDD" id="cd02233">
    <property type="entry name" value="cupin_HNL-like"/>
    <property type="match status" value="1"/>
</dbReference>
<proteinExistence type="predicted"/>
<gene>
    <name evidence="2" type="ORF">SAMN05421769_0143</name>
</gene>